<comment type="caution">
    <text evidence="1">The sequence shown here is derived from an EMBL/GenBank/DDBJ whole genome shotgun (WGS) entry which is preliminary data.</text>
</comment>
<proteinExistence type="predicted"/>
<evidence type="ECO:0000313" key="2">
    <source>
        <dbReference type="Proteomes" id="UP001566132"/>
    </source>
</evidence>
<sequence length="188" mass="22298">MEDRECDKSKIEADDNESLLEKCWQEEYKGDSRKWLIRDASAKTPPSPLCSTMKESYLYPERGNPVERNMGKRREFLLKKFYQEAIEEVRTEYETTEESNGYCGTEYKDSFRTENFRPNHQFSTINKDSFQKHPLYSSVPVSYYSFNQKNNPKDVLHGLTRITDPLNMFKRNGQFSKPIQENLDFIEL</sequence>
<organism evidence="1 2">
    <name type="scientific">Hypothenemus hampei</name>
    <name type="common">Coffee berry borer</name>
    <dbReference type="NCBI Taxonomy" id="57062"/>
    <lineage>
        <taxon>Eukaryota</taxon>
        <taxon>Metazoa</taxon>
        <taxon>Ecdysozoa</taxon>
        <taxon>Arthropoda</taxon>
        <taxon>Hexapoda</taxon>
        <taxon>Insecta</taxon>
        <taxon>Pterygota</taxon>
        <taxon>Neoptera</taxon>
        <taxon>Endopterygota</taxon>
        <taxon>Coleoptera</taxon>
        <taxon>Polyphaga</taxon>
        <taxon>Cucujiformia</taxon>
        <taxon>Curculionidae</taxon>
        <taxon>Scolytinae</taxon>
        <taxon>Hypothenemus</taxon>
    </lineage>
</organism>
<reference evidence="1 2" key="1">
    <citation type="submission" date="2024-05" db="EMBL/GenBank/DDBJ databases">
        <title>Genetic variation in Jamaican populations of the coffee berry borer (Hypothenemus hampei).</title>
        <authorList>
            <person name="Errbii M."/>
            <person name="Myrie A."/>
        </authorList>
    </citation>
    <scope>NUCLEOTIDE SEQUENCE [LARGE SCALE GENOMIC DNA]</scope>
    <source>
        <strain evidence="1">JA-Hopewell-2020-01-JO</strain>
        <tissue evidence="1">Whole body</tissue>
    </source>
</reference>
<evidence type="ECO:0000313" key="1">
    <source>
        <dbReference type="EMBL" id="KAL1490804.1"/>
    </source>
</evidence>
<keyword evidence="2" id="KW-1185">Reference proteome</keyword>
<name>A0ABD1EAS4_HYPHA</name>
<dbReference type="Proteomes" id="UP001566132">
    <property type="component" value="Unassembled WGS sequence"/>
</dbReference>
<dbReference type="EMBL" id="JBDJPC010000010">
    <property type="protein sequence ID" value="KAL1490804.1"/>
    <property type="molecule type" value="Genomic_DNA"/>
</dbReference>
<protein>
    <submittedName>
        <fullName evidence="1">Uncharacterized protein</fullName>
    </submittedName>
</protein>
<dbReference type="PANTHER" id="PTHR15510">
    <property type="entry name" value="SPERM-ASSOCIATED ANTIGEN 8"/>
    <property type="match status" value="1"/>
</dbReference>
<dbReference type="PANTHER" id="PTHR15510:SF5">
    <property type="entry name" value="SPERM-ASSOCIATED ANTIGEN 8"/>
    <property type="match status" value="1"/>
</dbReference>
<gene>
    <name evidence="1" type="ORF">ABEB36_013438</name>
</gene>
<dbReference type="AlphaFoldDB" id="A0ABD1EAS4"/>
<dbReference type="InterPro" id="IPR026124">
    <property type="entry name" value="Sperm-assoc_Ag8"/>
</dbReference>
<accession>A0ABD1EAS4</accession>